<name>A0ABV2EKF9_9CAUL</name>
<accession>A0ABV2EKF9</accession>
<dbReference type="EMBL" id="JBEPLU010000002">
    <property type="protein sequence ID" value="MET3527543.1"/>
    <property type="molecule type" value="Genomic_DNA"/>
</dbReference>
<dbReference type="SUPFAM" id="SSF55961">
    <property type="entry name" value="Bet v1-like"/>
    <property type="match status" value="1"/>
</dbReference>
<dbReference type="CDD" id="cd07813">
    <property type="entry name" value="COQ10p_like"/>
    <property type="match status" value="1"/>
</dbReference>
<dbReference type="Gene3D" id="3.30.530.20">
    <property type="match status" value="1"/>
</dbReference>
<comment type="similarity">
    <text evidence="1">Belongs to the ribosome association toxin RatA family.</text>
</comment>
<dbReference type="PANTHER" id="PTHR12901:SF10">
    <property type="entry name" value="COENZYME Q-BINDING PROTEIN COQ10, MITOCHONDRIAL"/>
    <property type="match status" value="1"/>
</dbReference>
<dbReference type="InterPro" id="IPR023393">
    <property type="entry name" value="START-like_dom_sf"/>
</dbReference>
<evidence type="ECO:0000256" key="1">
    <source>
        <dbReference type="ARBA" id="ARBA00008918"/>
    </source>
</evidence>
<protein>
    <submittedName>
        <fullName evidence="3">Coenzyme Q-binding protein COQ10</fullName>
    </submittedName>
</protein>
<dbReference type="Proteomes" id="UP001549110">
    <property type="component" value="Unassembled WGS sequence"/>
</dbReference>
<dbReference type="Pfam" id="PF03364">
    <property type="entry name" value="Polyketide_cyc"/>
    <property type="match status" value="1"/>
</dbReference>
<evidence type="ECO:0000313" key="3">
    <source>
        <dbReference type="EMBL" id="MET3527543.1"/>
    </source>
</evidence>
<organism evidence="3 4">
    <name type="scientific">Phenylobacterium koreense</name>
    <dbReference type="NCBI Taxonomy" id="266125"/>
    <lineage>
        <taxon>Bacteria</taxon>
        <taxon>Pseudomonadati</taxon>
        <taxon>Pseudomonadota</taxon>
        <taxon>Alphaproteobacteria</taxon>
        <taxon>Caulobacterales</taxon>
        <taxon>Caulobacteraceae</taxon>
        <taxon>Phenylobacterium</taxon>
    </lineage>
</organism>
<gene>
    <name evidence="3" type="ORF">ABID41_002661</name>
</gene>
<sequence>MPRYHIEKVLPYSPDQLFKLVGDVDAYPDFVPWIQSMRTWNARVESEGVTVVDAQAGVGFSFLKEKFATRVRRDAGERQIDVQLLSGPFRHLVNRWRFVEAPGGTKIEFDIDFEFKSRLLSGILAANFHHAVDKLMACFEGRARALYAA</sequence>
<dbReference type="RefSeq" id="WP_331932973.1">
    <property type="nucleotide sequence ID" value="NZ_JBEPLU010000002.1"/>
</dbReference>
<evidence type="ECO:0000259" key="2">
    <source>
        <dbReference type="Pfam" id="PF03364"/>
    </source>
</evidence>
<proteinExistence type="inferred from homology"/>
<dbReference type="PANTHER" id="PTHR12901">
    <property type="entry name" value="SPERM PROTEIN HOMOLOG"/>
    <property type="match status" value="1"/>
</dbReference>
<reference evidence="3 4" key="1">
    <citation type="submission" date="2024-06" db="EMBL/GenBank/DDBJ databases">
        <title>Genomic Encyclopedia of Type Strains, Phase IV (KMG-IV): sequencing the most valuable type-strain genomes for metagenomic binning, comparative biology and taxonomic classification.</title>
        <authorList>
            <person name="Goeker M."/>
        </authorList>
    </citation>
    <scope>NUCLEOTIDE SEQUENCE [LARGE SCALE GENOMIC DNA]</scope>
    <source>
        <strain evidence="3 4">DSM 17809</strain>
    </source>
</reference>
<dbReference type="InterPro" id="IPR005031">
    <property type="entry name" value="COQ10_START"/>
</dbReference>
<comment type="caution">
    <text evidence="3">The sequence shown here is derived from an EMBL/GenBank/DDBJ whole genome shotgun (WGS) entry which is preliminary data.</text>
</comment>
<feature type="domain" description="Coenzyme Q-binding protein COQ10 START" evidence="2">
    <location>
        <begin position="10"/>
        <end position="139"/>
    </location>
</feature>
<dbReference type="InterPro" id="IPR044996">
    <property type="entry name" value="COQ10-like"/>
</dbReference>
<keyword evidence="4" id="KW-1185">Reference proteome</keyword>
<evidence type="ECO:0000313" key="4">
    <source>
        <dbReference type="Proteomes" id="UP001549110"/>
    </source>
</evidence>